<gene>
    <name evidence="5" type="ORF">A2589_01635</name>
</gene>
<evidence type="ECO:0000256" key="2">
    <source>
        <dbReference type="ARBA" id="ARBA00022741"/>
    </source>
</evidence>
<dbReference type="AlphaFoldDB" id="A0A1G2QFZ5"/>
<dbReference type="SUPFAM" id="SSF160246">
    <property type="entry name" value="EspE N-terminal domain-like"/>
    <property type="match status" value="1"/>
</dbReference>
<evidence type="ECO:0000313" key="6">
    <source>
        <dbReference type="Proteomes" id="UP000177838"/>
    </source>
</evidence>
<accession>A0A1G2QFZ5</accession>
<dbReference type="Pfam" id="PF00437">
    <property type="entry name" value="T2SSE"/>
    <property type="match status" value="1"/>
</dbReference>
<dbReference type="PANTHER" id="PTHR30258:SF1">
    <property type="entry name" value="PROTEIN TRANSPORT PROTEIN HOFB HOMOLOG"/>
    <property type="match status" value="1"/>
</dbReference>
<dbReference type="EMBL" id="MHTK01000006">
    <property type="protein sequence ID" value="OHA59545.1"/>
    <property type="molecule type" value="Genomic_DNA"/>
</dbReference>
<dbReference type="PANTHER" id="PTHR30258">
    <property type="entry name" value="TYPE II SECRETION SYSTEM PROTEIN GSPE-RELATED"/>
    <property type="match status" value="1"/>
</dbReference>
<dbReference type="STRING" id="1802439.A2589_01635"/>
<dbReference type="GO" id="GO:0005524">
    <property type="term" value="F:ATP binding"/>
    <property type="evidence" value="ECO:0007669"/>
    <property type="project" value="UniProtKB-KW"/>
</dbReference>
<keyword evidence="2" id="KW-0547">Nucleotide-binding</keyword>
<dbReference type="PROSITE" id="PS00662">
    <property type="entry name" value="T2SP_E"/>
    <property type="match status" value="1"/>
</dbReference>
<organism evidence="5 6">
    <name type="scientific">Candidatus Vogelbacteria bacterium RIFOXYD1_FULL_46_19</name>
    <dbReference type="NCBI Taxonomy" id="1802439"/>
    <lineage>
        <taxon>Bacteria</taxon>
        <taxon>Candidatus Vogeliibacteriota</taxon>
    </lineage>
</organism>
<evidence type="ECO:0000256" key="3">
    <source>
        <dbReference type="ARBA" id="ARBA00022840"/>
    </source>
</evidence>
<dbReference type="CDD" id="cd01129">
    <property type="entry name" value="PulE-GspE-like"/>
    <property type="match status" value="1"/>
</dbReference>
<dbReference type="SUPFAM" id="SSF52540">
    <property type="entry name" value="P-loop containing nucleoside triphosphate hydrolases"/>
    <property type="match status" value="1"/>
</dbReference>
<dbReference type="Gene3D" id="1.10.40.70">
    <property type="match status" value="1"/>
</dbReference>
<proteinExistence type="inferred from homology"/>
<keyword evidence="3" id="KW-0067">ATP-binding</keyword>
<evidence type="ECO:0000313" key="5">
    <source>
        <dbReference type="EMBL" id="OHA59545.1"/>
    </source>
</evidence>
<dbReference type="Pfam" id="PF05157">
    <property type="entry name" value="MshEN"/>
    <property type="match status" value="1"/>
</dbReference>
<evidence type="ECO:0000259" key="4">
    <source>
        <dbReference type="PROSITE" id="PS00662"/>
    </source>
</evidence>
<reference evidence="5 6" key="1">
    <citation type="journal article" date="2016" name="Nat. Commun.">
        <title>Thousands of microbial genomes shed light on interconnected biogeochemical processes in an aquifer system.</title>
        <authorList>
            <person name="Anantharaman K."/>
            <person name="Brown C.T."/>
            <person name="Hug L.A."/>
            <person name="Sharon I."/>
            <person name="Castelle C.J."/>
            <person name="Probst A.J."/>
            <person name="Thomas B.C."/>
            <person name="Singh A."/>
            <person name="Wilkins M.J."/>
            <person name="Karaoz U."/>
            <person name="Brodie E.L."/>
            <person name="Williams K.H."/>
            <person name="Hubbard S.S."/>
            <person name="Banfield J.F."/>
        </authorList>
    </citation>
    <scope>NUCLEOTIDE SEQUENCE [LARGE SCALE GENOMIC DNA]</scope>
</reference>
<dbReference type="InterPro" id="IPR007831">
    <property type="entry name" value="T2SS_GspE_N"/>
</dbReference>
<dbReference type="FunFam" id="3.40.50.300:FF:000398">
    <property type="entry name" value="Type IV pilus assembly ATPase PilB"/>
    <property type="match status" value="1"/>
</dbReference>
<comment type="caution">
    <text evidence="5">The sequence shown here is derived from an EMBL/GenBank/DDBJ whole genome shotgun (WGS) entry which is preliminary data.</text>
</comment>
<feature type="domain" description="Bacterial type II secretion system protein E" evidence="4">
    <location>
        <begin position="367"/>
        <end position="381"/>
    </location>
</feature>
<protein>
    <recommendedName>
        <fullName evidence="4">Bacterial type II secretion system protein E domain-containing protein</fullName>
    </recommendedName>
</protein>
<comment type="similarity">
    <text evidence="1">Belongs to the GSP E family.</text>
</comment>
<name>A0A1G2QFZ5_9BACT</name>
<dbReference type="GO" id="GO:0016887">
    <property type="term" value="F:ATP hydrolysis activity"/>
    <property type="evidence" value="ECO:0007669"/>
    <property type="project" value="TreeGrafter"/>
</dbReference>
<dbReference type="InterPro" id="IPR027417">
    <property type="entry name" value="P-loop_NTPase"/>
</dbReference>
<dbReference type="InterPro" id="IPR037257">
    <property type="entry name" value="T2SS_E_N_sf"/>
</dbReference>
<sequence length="561" mass="62236">MIVSNEQLNSLLVKPGHLTEEQLGRALTRATELKQSVLEVLVKDGYISDDHLGQTLADSLGLRFVSLHEMVIDKNLLQIIPEAVASSQQVVVYNEDDERVAVATTNPNNYEFFELLEKKTGKRVDVALTTAGSIGAALRGYKSDRRERAEQLVQSLTKQETSEEGIIELVNLVMEYAYDNGASDIHIEPLEESSSVRFRIDGILHEILTYPKPLHEKIIFRLKIMSRLRTDEHAATQDGRFEYAANQIKFDVRVSVVPTTRGENVVMRLLTTESAHKVNLSDLGYSPAYEEMIKKAILKPHGMILSVGPTGSGKSTTLYTLLQLLNSPEVNVMTIEDPVEYNIEHIQQIPVNVKKNVTFSTGLRSIVRQDPDIIMVGEIRDTETANIAVNAAMTGHLLLSTLHANDAATTFPRLIDLGVEPFLVASSLNIVIAQRLVRRICDKCRESYVLPAEEQLVINQNPELLAAAVELSGGKAVTDIRLYRGRKCDDCNQTGYQGRIGIFEVFEMNEELRSLVIQKASAGTIEQAARAEGRSSMAVDGLRKAFQGITTLAEIIRVTKS</sequence>
<evidence type="ECO:0000256" key="1">
    <source>
        <dbReference type="ARBA" id="ARBA00006611"/>
    </source>
</evidence>
<dbReference type="Gene3D" id="3.30.450.90">
    <property type="match status" value="1"/>
</dbReference>
<dbReference type="Gene3D" id="3.30.300.160">
    <property type="entry name" value="Type II secretion system, protein E, N-terminal domain"/>
    <property type="match status" value="1"/>
</dbReference>
<dbReference type="GO" id="GO:0005886">
    <property type="term" value="C:plasma membrane"/>
    <property type="evidence" value="ECO:0007669"/>
    <property type="project" value="TreeGrafter"/>
</dbReference>
<dbReference type="Proteomes" id="UP000177838">
    <property type="component" value="Unassembled WGS sequence"/>
</dbReference>
<dbReference type="InterPro" id="IPR001482">
    <property type="entry name" value="T2SS/T4SS_dom"/>
</dbReference>
<dbReference type="Gene3D" id="3.40.50.300">
    <property type="entry name" value="P-loop containing nucleotide triphosphate hydrolases"/>
    <property type="match status" value="1"/>
</dbReference>